<dbReference type="PROSITE" id="PS51257">
    <property type="entry name" value="PROKAR_LIPOPROTEIN"/>
    <property type="match status" value="1"/>
</dbReference>
<gene>
    <name evidence="3" type="ORF">BN656_00989</name>
</gene>
<sequence>MRVKKIIAAGIVTMTMFAMTACQGSASNQTADGTNVESTVQTATKTQLQTQSATKAPETTKADEKNTVTQTVEAAQAATQAVTVASEAAAEVPAQSVTEEAASAVTAIDYSNLKKVGWFKYVPGEEAVLSDFIDNVGKRTVAYGETIDLSDCMDFSQCSGDTILSIKHIITNHFVDWDGDDYDRDENLKKIIATYSYKKYSAVEFAFKLDTDDKTFCIYAREY</sequence>
<feature type="compositionally biased region" description="Polar residues" evidence="1">
    <location>
        <begin position="45"/>
        <end position="54"/>
    </location>
</feature>
<proteinExistence type="predicted"/>
<name>R7B0C5_9FIRM</name>
<comment type="caution">
    <text evidence="3">The sequence shown here is derived from an EMBL/GenBank/DDBJ whole genome shotgun (WGS) entry which is preliminary data.</text>
</comment>
<accession>R7B0C5</accession>
<feature type="region of interest" description="Disordered" evidence="1">
    <location>
        <begin position="45"/>
        <end position="66"/>
    </location>
</feature>
<evidence type="ECO:0000313" key="4">
    <source>
        <dbReference type="Proteomes" id="UP000018141"/>
    </source>
</evidence>
<feature type="signal peptide" evidence="2">
    <location>
        <begin position="1"/>
        <end position="20"/>
    </location>
</feature>
<evidence type="ECO:0000313" key="3">
    <source>
        <dbReference type="EMBL" id="CDD56437.1"/>
    </source>
</evidence>
<evidence type="ECO:0008006" key="5">
    <source>
        <dbReference type="Google" id="ProtNLM"/>
    </source>
</evidence>
<reference evidence="3" key="1">
    <citation type="submission" date="2012-11" db="EMBL/GenBank/DDBJ databases">
        <title>Dependencies among metagenomic species, viruses, plasmids and units of genetic variation.</title>
        <authorList>
            <person name="Nielsen H.B."/>
            <person name="Almeida M."/>
            <person name="Juncker A.S."/>
            <person name="Rasmussen S."/>
            <person name="Li J."/>
            <person name="Sunagawa S."/>
            <person name="Plichta D."/>
            <person name="Gautier L."/>
            <person name="Le Chatelier E."/>
            <person name="Peletier E."/>
            <person name="Bonde I."/>
            <person name="Nielsen T."/>
            <person name="Manichanh C."/>
            <person name="Arumugam M."/>
            <person name="Batto J."/>
            <person name="Santos M.B.Q.D."/>
            <person name="Blom N."/>
            <person name="Borruel N."/>
            <person name="Burgdorf K.S."/>
            <person name="Boumezbeur F."/>
            <person name="Casellas F."/>
            <person name="Dore J."/>
            <person name="Guarner F."/>
            <person name="Hansen T."/>
            <person name="Hildebrand F."/>
            <person name="Kaas R.S."/>
            <person name="Kennedy S."/>
            <person name="Kristiansen K."/>
            <person name="Kultima J.R."/>
            <person name="Leonard P."/>
            <person name="Levenez F."/>
            <person name="Lund O."/>
            <person name="Moumen B."/>
            <person name="Le Paslier D."/>
            <person name="Pons N."/>
            <person name="Pedersen O."/>
            <person name="Prifti E."/>
            <person name="Qin J."/>
            <person name="Raes J."/>
            <person name="Tap J."/>
            <person name="Tims S."/>
            <person name="Ussery D.W."/>
            <person name="Yamada T."/>
            <person name="MetaHit consortium"/>
            <person name="Renault P."/>
            <person name="Sicheritz-Ponten T."/>
            <person name="Bork P."/>
            <person name="Wang J."/>
            <person name="Brunak S."/>
            <person name="Ehrlich S.D."/>
        </authorList>
    </citation>
    <scope>NUCLEOTIDE SEQUENCE [LARGE SCALE GENOMIC DNA]</scope>
</reference>
<evidence type="ECO:0000256" key="2">
    <source>
        <dbReference type="SAM" id="SignalP"/>
    </source>
</evidence>
<dbReference type="EMBL" id="CBHH010000033">
    <property type="protein sequence ID" value="CDD56437.1"/>
    <property type="molecule type" value="Genomic_DNA"/>
</dbReference>
<feature type="chain" id="PRO_5004440396" description="Lipoprotein" evidence="2">
    <location>
        <begin position="21"/>
        <end position="223"/>
    </location>
</feature>
<dbReference type="Proteomes" id="UP000018141">
    <property type="component" value="Unassembled WGS sequence"/>
</dbReference>
<dbReference type="AlphaFoldDB" id="R7B0C5"/>
<organism evidence="3 4">
    <name type="scientific">Bacteroides pectinophilus CAG:437</name>
    <dbReference type="NCBI Taxonomy" id="1263051"/>
    <lineage>
        <taxon>Bacteria</taxon>
        <taxon>Bacillati</taxon>
        <taxon>Bacillota</taxon>
        <taxon>Clostridia</taxon>
        <taxon>Eubacteriales</taxon>
    </lineage>
</organism>
<keyword evidence="2" id="KW-0732">Signal</keyword>
<protein>
    <recommendedName>
        <fullName evidence="5">Lipoprotein</fullName>
    </recommendedName>
</protein>
<evidence type="ECO:0000256" key="1">
    <source>
        <dbReference type="SAM" id="MobiDB-lite"/>
    </source>
</evidence>